<evidence type="ECO:0000256" key="1">
    <source>
        <dbReference type="ARBA" id="ARBA00009986"/>
    </source>
</evidence>
<dbReference type="EMBL" id="CALTRL010006170">
    <property type="protein sequence ID" value="CAH7689983.1"/>
    <property type="molecule type" value="Genomic_DNA"/>
</dbReference>
<dbReference type="PANTHER" id="PTHR11699">
    <property type="entry name" value="ALDEHYDE DEHYDROGENASE-RELATED"/>
    <property type="match status" value="1"/>
</dbReference>
<dbReference type="InterPro" id="IPR016163">
    <property type="entry name" value="Ald_DH_C"/>
</dbReference>
<comment type="caution">
    <text evidence="3">The sequence shown here is derived from an EMBL/GenBank/DDBJ whole genome shotgun (WGS) entry which is preliminary data.</text>
</comment>
<feature type="domain" description="Aldehyde dehydrogenase" evidence="2">
    <location>
        <begin position="2"/>
        <end position="184"/>
    </location>
</feature>
<comment type="similarity">
    <text evidence="1">Belongs to the aldehyde dehydrogenase family.</text>
</comment>
<evidence type="ECO:0000259" key="2">
    <source>
        <dbReference type="Pfam" id="PF00171"/>
    </source>
</evidence>
<dbReference type="Gene3D" id="3.40.605.10">
    <property type="entry name" value="Aldehyde Dehydrogenase, Chain A, domain 1"/>
    <property type="match status" value="1"/>
</dbReference>
<reference evidence="3" key="1">
    <citation type="submission" date="2022-06" db="EMBL/GenBank/DDBJ databases">
        <authorList>
            <consortium name="SYNGENTA / RWTH Aachen University"/>
        </authorList>
    </citation>
    <scope>NUCLEOTIDE SEQUENCE</scope>
</reference>
<sequence length="194" mass="21398">MERVYVHESIYEKFVKAVKKVLAGYKLGNPFDPTTQIGPVISKASKKNIEAQIEEAIRAGAVDATPENKTFKNPPPDGNFVKPTLLLNVNHSMKIMTEETFGPVIPIMAVMNDEEAMKLINDSEYGLTGSIWTNDLERGEELALAIDAGTGFVNRAEFPSRDLAWTGWKNSGKGVTLGRFGFDQLKRPEKLSPG</sequence>
<dbReference type="InterPro" id="IPR016161">
    <property type="entry name" value="Ald_DH/histidinol_DH"/>
</dbReference>
<dbReference type="GO" id="GO:0016620">
    <property type="term" value="F:oxidoreductase activity, acting on the aldehyde or oxo group of donors, NAD or NADP as acceptor"/>
    <property type="evidence" value="ECO:0007669"/>
    <property type="project" value="InterPro"/>
</dbReference>
<organism evidence="3 4">
    <name type="scientific">Phakopsora pachyrhizi</name>
    <name type="common">Asian soybean rust disease fungus</name>
    <dbReference type="NCBI Taxonomy" id="170000"/>
    <lineage>
        <taxon>Eukaryota</taxon>
        <taxon>Fungi</taxon>
        <taxon>Dikarya</taxon>
        <taxon>Basidiomycota</taxon>
        <taxon>Pucciniomycotina</taxon>
        <taxon>Pucciniomycetes</taxon>
        <taxon>Pucciniales</taxon>
        <taxon>Phakopsoraceae</taxon>
        <taxon>Phakopsora</taxon>
    </lineage>
</organism>
<evidence type="ECO:0000313" key="4">
    <source>
        <dbReference type="Proteomes" id="UP001153365"/>
    </source>
</evidence>
<proteinExistence type="inferred from homology"/>
<dbReference type="AlphaFoldDB" id="A0AAV0BT73"/>
<dbReference type="InterPro" id="IPR016162">
    <property type="entry name" value="Ald_DH_N"/>
</dbReference>
<evidence type="ECO:0000313" key="3">
    <source>
        <dbReference type="EMBL" id="CAH7689983.1"/>
    </source>
</evidence>
<dbReference type="Proteomes" id="UP001153365">
    <property type="component" value="Unassembled WGS sequence"/>
</dbReference>
<gene>
    <name evidence="3" type="ORF">PPACK8108_LOCUS25185</name>
</gene>
<dbReference type="Pfam" id="PF00171">
    <property type="entry name" value="Aldedh"/>
    <property type="match status" value="1"/>
</dbReference>
<keyword evidence="4" id="KW-1185">Reference proteome</keyword>
<accession>A0AAV0BT73</accession>
<dbReference type="SUPFAM" id="SSF53720">
    <property type="entry name" value="ALDH-like"/>
    <property type="match status" value="1"/>
</dbReference>
<dbReference type="InterPro" id="IPR015590">
    <property type="entry name" value="Aldehyde_DH_dom"/>
</dbReference>
<dbReference type="Gene3D" id="3.40.309.10">
    <property type="entry name" value="Aldehyde Dehydrogenase, Chain A, domain 2"/>
    <property type="match status" value="1"/>
</dbReference>
<name>A0AAV0BT73_PHAPC</name>
<protein>
    <submittedName>
        <fullName evidence="3">Succinate semialdehyde dehydrogenase</fullName>
    </submittedName>
</protein>